<protein>
    <submittedName>
        <fullName evidence="3">Fimbrial protein</fullName>
    </submittedName>
</protein>
<dbReference type="InterPro" id="IPR008966">
    <property type="entry name" value="Adhesion_dom_sf"/>
</dbReference>
<feature type="signal peptide" evidence="1">
    <location>
        <begin position="1"/>
        <end position="47"/>
    </location>
</feature>
<dbReference type="EMBL" id="VOUQ01000032">
    <property type="protein sequence ID" value="TXE24471.1"/>
    <property type="molecule type" value="Genomic_DNA"/>
</dbReference>
<proteinExistence type="predicted"/>
<name>A0A5C7BJQ5_SERMA</name>
<organism evidence="3 4">
    <name type="scientific">Serratia marcescens</name>
    <dbReference type="NCBI Taxonomy" id="615"/>
    <lineage>
        <taxon>Bacteria</taxon>
        <taxon>Pseudomonadati</taxon>
        <taxon>Pseudomonadota</taxon>
        <taxon>Gammaproteobacteria</taxon>
        <taxon>Enterobacterales</taxon>
        <taxon>Yersiniaceae</taxon>
        <taxon>Serratia</taxon>
    </lineage>
</organism>
<dbReference type="GO" id="GO:0009289">
    <property type="term" value="C:pilus"/>
    <property type="evidence" value="ECO:0007669"/>
    <property type="project" value="InterPro"/>
</dbReference>
<dbReference type="Gene3D" id="2.60.40.1090">
    <property type="entry name" value="Fimbrial-type adhesion domain"/>
    <property type="match status" value="1"/>
</dbReference>
<dbReference type="Pfam" id="PF00419">
    <property type="entry name" value="Fimbrial"/>
    <property type="match status" value="1"/>
</dbReference>
<feature type="chain" id="PRO_5023011018" evidence="1">
    <location>
        <begin position="48"/>
        <end position="224"/>
    </location>
</feature>
<dbReference type="InterPro" id="IPR036937">
    <property type="entry name" value="Adhesion_dom_fimbrial_sf"/>
</dbReference>
<gene>
    <name evidence="3" type="ORF">FOT62_24725</name>
</gene>
<evidence type="ECO:0000256" key="1">
    <source>
        <dbReference type="SAM" id="SignalP"/>
    </source>
</evidence>
<evidence type="ECO:0000313" key="3">
    <source>
        <dbReference type="EMBL" id="TXE24471.1"/>
    </source>
</evidence>
<keyword evidence="1" id="KW-0732">Signal</keyword>
<reference evidence="3 4" key="1">
    <citation type="submission" date="2019-07" db="EMBL/GenBank/DDBJ databases">
        <title>Serratia strains were isolated from fresh produce.</title>
        <authorList>
            <person name="Cho G.-S."/>
            <person name="Stein M."/>
            <person name="Lee W."/>
            <person name="Suh S.H."/>
            <person name="Franz C.M.A.P."/>
        </authorList>
    </citation>
    <scope>NUCLEOTIDE SEQUENCE [LARGE SCALE GENOMIC DNA]</scope>
    <source>
        <strain evidence="3 4">S16</strain>
    </source>
</reference>
<dbReference type="Proteomes" id="UP000321126">
    <property type="component" value="Unassembled WGS sequence"/>
</dbReference>
<evidence type="ECO:0000313" key="4">
    <source>
        <dbReference type="Proteomes" id="UP000321126"/>
    </source>
</evidence>
<dbReference type="AlphaFoldDB" id="A0A5C7BJQ5"/>
<dbReference type="GO" id="GO:0007155">
    <property type="term" value="P:cell adhesion"/>
    <property type="evidence" value="ECO:0007669"/>
    <property type="project" value="InterPro"/>
</dbReference>
<dbReference type="InterPro" id="IPR000259">
    <property type="entry name" value="Adhesion_dom_fimbrial"/>
</dbReference>
<evidence type="ECO:0000259" key="2">
    <source>
        <dbReference type="Pfam" id="PF00419"/>
    </source>
</evidence>
<sequence length="224" mass="22731">MSERPAPYRHGETNTMKHQTLWGGGRRLPATATLLLATLLSAAPARAEEGVKSIDINFTYTVVSGTCDVTVPGPLTLSPQGVTPNTAWQLLGDTPVAVTLNCKGGGETGKTPAIMLAGTTATTGSATRQKYIVAGGTDNKTGLGVVFGSKADTPLTSGSAAGLAAFTSGRAYIDLKSPGESMPVGASVYHLHAALACGDAADCAAGNIKPGIGKATVVITFEYH</sequence>
<comment type="caution">
    <text evidence="3">The sequence shown here is derived from an EMBL/GenBank/DDBJ whole genome shotgun (WGS) entry which is preliminary data.</text>
</comment>
<accession>A0A5C7BJQ5</accession>
<feature type="domain" description="Fimbrial-type adhesion" evidence="2">
    <location>
        <begin position="56"/>
        <end position="223"/>
    </location>
</feature>
<dbReference type="SUPFAM" id="SSF49401">
    <property type="entry name" value="Bacterial adhesins"/>
    <property type="match status" value="1"/>
</dbReference>